<dbReference type="GO" id="GO:0006355">
    <property type="term" value="P:regulation of DNA-templated transcription"/>
    <property type="evidence" value="ECO:0007669"/>
    <property type="project" value="UniProtKB-ARBA"/>
</dbReference>
<dbReference type="Pfam" id="PF01037">
    <property type="entry name" value="AsnC_trans_reg"/>
    <property type="match status" value="1"/>
</dbReference>
<keyword evidence="3" id="KW-0804">Transcription</keyword>
<protein>
    <submittedName>
        <fullName evidence="5">Winged helix-turn-helix transcriptional regulator</fullName>
    </submittedName>
</protein>
<dbReference type="Pfam" id="PF13412">
    <property type="entry name" value="HTH_24"/>
    <property type="match status" value="1"/>
</dbReference>
<reference evidence="5 6" key="1">
    <citation type="submission" date="2019-12" db="EMBL/GenBank/DDBJ databases">
        <authorList>
            <person name="Li M."/>
        </authorList>
    </citation>
    <scope>NUCLEOTIDE SEQUENCE [LARGE SCALE GENOMIC DNA]</scope>
    <source>
        <strain evidence="5 6">GBMRC 2046</strain>
    </source>
</reference>
<evidence type="ECO:0000256" key="1">
    <source>
        <dbReference type="ARBA" id="ARBA00023015"/>
    </source>
</evidence>
<dbReference type="InterPro" id="IPR000485">
    <property type="entry name" value="AsnC-type_HTH_dom"/>
</dbReference>
<dbReference type="InterPro" id="IPR011991">
    <property type="entry name" value="ArsR-like_HTH"/>
</dbReference>
<keyword evidence="6" id="KW-1185">Reference proteome</keyword>
<name>A0A7X3LRA8_9HYPH</name>
<dbReference type="GO" id="GO:0043200">
    <property type="term" value="P:response to amino acid"/>
    <property type="evidence" value="ECO:0007669"/>
    <property type="project" value="TreeGrafter"/>
</dbReference>
<dbReference type="Gene3D" id="1.10.10.10">
    <property type="entry name" value="Winged helix-like DNA-binding domain superfamily/Winged helix DNA-binding domain"/>
    <property type="match status" value="1"/>
</dbReference>
<dbReference type="EMBL" id="WUMV01000001">
    <property type="protein sequence ID" value="MXN63653.1"/>
    <property type="molecule type" value="Genomic_DNA"/>
</dbReference>
<dbReference type="InterPro" id="IPR019885">
    <property type="entry name" value="Tscrpt_reg_HTH_AsnC-type_CS"/>
</dbReference>
<dbReference type="PANTHER" id="PTHR30154">
    <property type="entry name" value="LEUCINE-RESPONSIVE REGULATORY PROTEIN"/>
    <property type="match status" value="1"/>
</dbReference>
<dbReference type="PROSITE" id="PS50956">
    <property type="entry name" value="HTH_ASNC_2"/>
    <property type="match status" value="1"/>
</dbReference>
<dbReference type="Gene3D" id="3.30.70.920">
    <property type="match status" value="1"/>
</dbReference>
<proteinExistence type="predicted"/>
<keyword evidence="1" id="KW-0805">Transcription regulation</keyword>
<dbReference type="CDD" id="cd00090">
    <property type="entry name" value="HTH_ARSR"/>
    <property type="match status" value="1"/>
</dbReference>
<dbReference type="InterPro" id="IPR019887">
    <property type="entry name" value="Tscrpt_reg_AsnC/Lrp_C"/>
</dbReference>
<dbReference type="SUPFAM" id="SSF46785">
    <property type="entry name" value="Winged helix' DNA-binding domain"/>
    <property type="match status" value="1"/>
</dbReference>
<dbReference type="PRINTS" id="PR00033">
    <property type="entry name" value="HTHASNC"/>
</dbReference>
<dbReference type="PANTHER" id="PTHR30154:SF34">
    <property type="entry name" value="TRANSCRIPTIONAL REGULATOR AZLB"/>
    <property type="match status" value="1"/>
</dbReference>
<gene>
    <name evidence="5" type="ORF">GR183_01950</name>
</gene>
<dbReference type="Proteomes" id="UP000433101">
    <property type="component" value="Unassembled WGS sequence"/>
</dbReference>
<evidence type="ECO:0000259" key="4">
    <source>
        <dbReference type="PROSITE" id="PS50956"/>
    </source>
</evidence>
<dbReference type="SUPFAM" id="SSF54909">
    <property type="entry name" value="Dimeric alpha+beta barrel"/>
    <property type="match status" value="1"/>
</dbReference>
<dbReference type="RefSeq" id="WP_160773894.1">
    <property type="nucleotide sequence ID" value="NZ_WUMV01000001.1"/>
</dbReference>
<dbReference type="AlphaFoldDB" id="A0A7X3LRA8"/>
<feature type="domain" description="HTH asnC-type" evidence="4">
    <location>
        <begin position="3"/>
        <end position="64"/>
    </location>
</feature>
<dbReference type="InterPro" id="IPR036390">
    <property type="entry name" value="WH_DNA-bd_sf"/>
</dbReference>
<sequence>MKLDRIDRKILTRLQSDGRIANAELAEAVGLSASACLRRVKALEQAGVIDSYVALLDPKKIARRMDIFVEISLTSQASEVLSAFEKAVSRSSEIMECYLMAGDADYLLRIAAADPTDFERIHKDHLSRLPGVTRMRSSFAIRTVTRKTAFAFDE</sequence>
<dbReference type="GO" id="GO:0005829">
    <property type="term" value="C:cytosol"/>
    <property type="evidence" value="ECO:0007669"/>
    <property type="project" value="TreeGrafter"/>
</dbReference>
<accession>A0A7X3LRA8</accession>
<dbReference type="SMART" id="SM00344">
    <property type="entry name" value="HTH_ASNC"/>
    <property type="match status" value="1"/>
</dbReference>
<dbReference type="InterPro" id="IPR036388">
    <property type="entry name" value="WH-like_DNA-bd_sf"/>
</dbReference>
<organism evidence="5 6">
    <name type="scientific">Stappia sediminis</name>
    <dbReference type="NCBI Taxonomy" id="2692190"/>
    <lineage>
        <taxon>Bacteria</taxon>
        <taxon>Pseudomonadati</taxon>
        <taxon>Pseudomonadota</taxon>
        <taxon>Alphaproteobacteria</taxon>
        <taxon>Hyphomicrobiales</taxon>
        <taxon>Stappiaceae</taxon>
        <taxon>Stappia</taxon>
    </lineage>
</organism>
<dbReference type="InterPro" id="IPR019888">
    <property type="entry name" value="Tscrpt_reg_AsnC-like"/>
</dbReference>
<evidence type="ECO:0000313" key="6">
    <source>
        <dbReference type="Proteomes" id="UP000433101"/>
    </source>
</evidence>
<comment type="caution">
    <text evidence="5">The sequence shown here is derived from an EMBL/GenBank/DDBJ whole genome shotgun (WGS) entry which is preliminary data.</text>
</comment>
<dbReference type="PROSITE" id="PS00519">
    <property type="entry name" value="HTH_ASNC_1"/>
    <property type="match status" value="1"/>
</dbReference>
<evidence type="ECO:0000313" key="5">
    <source>
        <dbReference type="EMBL" id="MXN63653.1"/>
    </source>
</evidence>
<evidence type="ECO:0000256" key="3">
    <source>
        <dbReference type="ARBA" id="ARBA00023163"/>
    </source>
</evidence>
<dbReference type="GO" id="GO:0043565">
    <property type="term" value="F:sequence-specific DNA binding"/>
    <property type="evidence" value="ECO:0007669"/>
    <property type="project" value="InterPro"/>
</dbReference>
<keyword evidence="2" id="KW-0238">DNA-binding</keyword>
<evidence type="ECO:0000256" key="2">
    <source>
        <dbReference type="ARBA" id="ARBA00023125"/>
    </source>
</evidence>
<dbReference type="InterPro" id="IPR011008">
    <property type="entry name" value="Dimeric_a/b-barrel"/>
</dbReference>
<dbReference type="FunFam" id="1.10.10.10:FF:000186">
    <property type="entry name" value="AsnC family transcriptional regulator"/>
    <property type="match status" value="1"/>
</dbReference>